<keyword evidence="7 13" id="KW-0863">Zinc-finger</keyword>
<dbReference type="InterPro" id="IPR001841">
    <property type="entry name" value="Znf_RING"/>
</dbReference>
<protein>
    <recommendedName>
        <fullName evidence="3">RING-type E3 ubiquitin transferase</fullName>
        <ecNumber evidence="3">2.3.2.27</ecNumber>
    </recommendedName>
    <alternativeName>
        <fullName evidence="12">Checkpoint forkhead associated with RING domains-containing protein 1</fullName>
    </alternativeName>
</protein>
<evidence type="ECO:0000256" key="6">
    <source>
        <dbReference type="ARBA" id="ARBA00022723"/>
    </source>
</evidence>
<keyword evidence="4" id="KW-0963">Cytoplasm</keyword>
<sequence>MTRNRADTAAPQLMVRNQSGPTPASTPSASSMGNQGTQTDTSSATKHLPSIRFIPHQDPRAARPSLQFATITRTLPDETAIIRVGRYSERDNIPEVPPNVPSAAAVGFKSKVVSRKHCELWCKDGNWYIKDVKSSSGTFLNHIRLSQPNSESKPFRLKDGDIIQLGIDFRGGEEMIFRCVKIRIECNRGWQQALNTFNKQTHQRLRNLGKAKKEGDNASTHTSECSICLMSIAPCQSLFVAPCSHVWHYKCIRPILNGPTWPNFLCPNCRAVADLEADVEDPAEFEEWDDDVAQALGESNPNGEGSQEDRHVTPRASSNQLGTLPDATTQLNSQISFADLEAAISNINISDSLNGIANQSVGGPATPRRNMTPVASSSVTQRVAINITGANEVSGLSPMFPTGVDGRLSPDRNTDCPMTPRNDAGPFVLDGSGSAGRAAGNRLREGESPGSGSTNAPSLPPLNMD</sequence>
<dbReference type="InterPro" id="IPR000253">
    <property type="entry name" value="FHA_dom"/>
</dbReference>
<dbReference type="GO" id="GO:0061630">
    <property type="term" value="F:ubiquitin protein ligase activity"/>
    <property type="evidence" value="ECO:0007669"/>
    <property type="project" value="UniProtKB-EC"/>
</dbReference>
<gene>
    <name evidence="17" type="ORF">BU26DRAFT_424027</name>
</gene>
<dbReference type="SMART" id="SM00184">
    <property type="entry name" value="RING"/>
    <property type="match status" value="1"/>
</dbReference>
<dbReference type="EC" id="2.3.2.27" evidence="3"/>
<evidence type="ECO:0000256" key="8">
    <source>
        <dbReference type="ARBA" id="ARBA00022786"/>
    </source>
</evidence>
<evidence type="ECO:0000256" key="5">
    <source>
        <dbReference type="ARBA" id="ARBA00022679"/>
    </source>
</evidence>
<organism evidence="17 18">
    <name type="scientific">Trematosphaeria pertusa</name>
    <dbReference type="NCBI Taxonomy" id="390896"/>
    <lineage>
        <taxon>Eukaryota</taxon>
        <taxon>Fungi</taxon>
        <taxon>Dikarya</taxon>
        <taxon>Ascomycota</taxon>
        <taxon>Pezizomycotina</taxon>
        <taxon>Dothideomycetes</taxon>
        <taxon>Pleosporomycetidae</taxon>
        <taxon>Pleosporales</taxon>
        <taxon>Massarineae</taxon>
        <taxon>Trematosphaeriaceae</taxon>
        <taxon>Trematosphaeria</taxon>
    </lineage>
</organism>
<dbReference type="GeneID" id="54576872"/>
<evidence type="ECO:0000256" key="1">
    <source>
        <dbReference type="ARBA" id="ARBA00000900"/>
    </source>
</evidence>
<dbReference type="Gene3D" id="3.30.40.10">
    <property type="entry name" value="Zinc/RING finger domain, C3HC4 (zinc finger)"/>
    <property type="match status" value="1"/>
</dbReference>
<dbReference type="GO" id="GO:0090337">
    <property type="term" value="P:regulation of formin-nucleated actin cable assembly"/>
    <property type="evidence" value="ECO:0007669"/>
    <property type="project" value="UniProtKB-ARBA"/>
</dbReference>
<feature type="compositionally biased region" description="Low complexity" evidence="14">
    <location>
        <begin position="21"/>
        <end position="31"/>
    </location>
</feature>
<comment type="similarity">
    <text evidence="11">Belongs to the DMA1 family.</text>
</comment>
<dbReference type="GO" id="GO:0006511">
    <property type="term" value="P:ubiquitin-dependent protein catabolic process"/>
    <property type="evidence" value="ECO:0007669"/>
    <property type="project" value="TreeGrafter"/>
</dbReference>
<dbReference type="Pfam" id="PF17123">
    <property type="entry name" value="zf-RING_11"/>
    <property type="match status" value="1"/>
</dbReference>
<evidence type="ECO:0000256" key="12">
    <source>
        <dbReference type="ARBA" id="ARBA00080465"/>
    </source>
</evidence>
<dbReference type="Pfam" id="PF00498">
    <property type="entry name" value="FHA"/>
    <property type="match status" value="1"/>
</dbReference>
<dbReference type="PROSITE" id="PS50006">
    <property type="entry name" value="FHA_DOMAIN"/>
    <property type="match status" value="1"/>
</dbReference>
<evidence type="ECO:0000256" key="4">
    <source>
        <dbReference type="ARBA" id="ARBA00022490"/>
    </source>
</evidence>
<feature type="region of interest" description="Disordered" evidence="14">
    <location>
        <begin position="1"/>
        <end position="46"/>
    </location>
</feature>
<evidence type="ECO:0000313" key="17">
    <source>
        <dbReference type="EMBL" id="KAF2251544.1"/>
    </source>
</evidence>
<feature type="compositionally biased region" description="Polar residues" evidence="14">
    <location>
        <begin position="32"/>
        <end position="45"/>
    </location>
</feature>
<dbReference type="AlphaFoldDB" id="A0A6A6ILS3"/>
<feature type="domain" description="RING-type" evidence="16">
    <location>
        <begin position="225"/>
        <end position="270"/>
    </location>
</feature>
<keyword evidence="8" id="KW-0833">Ubl conjugation pathway</keyword>
<dbReference type="SUPFAM" id="SSF49879">
    <property type="entry name" value="SMAD/FHA domain"/>
    <property type="match status" value="1"/>
</dbReference>
<keyword evidence="6" id="KW-0479">Metal-binding</keyword>
<evidence type="ECO:0000256" key="2">
    <source>
        <dbReference type="ARBA" id="ARBA00004496"/>
    </source>
</evidence>
<dbReference type="GO" id="GO:0000151">
    <property type="term" value="C:ubiquitin ligase complex"/>
    <property type="evidence" value="ECO:0007669"/>
    <property type="project" value="TreeGrafter"/>
</dbReference>
<dbReference type="GO" id="GO:0032153">
    <property type="term" value="C:cell division site"/>
    <property type="evidence" value="ECO:0007669"/>
    <property type="project" value="TreeGrafter"/>
</dbReference>
<keyword evidence="10" id="KW-0131">Cell cycle</keyword>
<reference evidence="17" key="1">
    <citation type="journal article" date="2020" name="Stud. Mycol.">
        <title>101 Dothideomycetes genomes: a test case for predicting lifestyles and emergence of pathogens.</title>
        <authorList>
            <person name="Haridas S."/>
            <person name="Albert R."/>
            <person name="Binder M."/>
            <person name="Bloem J."/>
            <person name="Labutti K."/>
            <person name="Salamov A."/>
            <person name="Andreopoulos B."/>
            <person name="Baker S."/>
            <person name="Barry K."/>
            <person name="Bills G."/>
            <person name="Bluhm B."/>
            <person name="Cannon C."/>
            <person name="Castanera R."/>
            <person name="Culley D."/>
            <person name="Daum C."/>
            <person name="Ezra D."/>
            <person name="Gonzalez J."/>
            <person name="Henrissat B."/>
            <person name="Kuo A."/>
            <person name="Liang C."/>
            <person name="Lipzen A."/>
            <person name="Lutzoni F."/>
            <person name="Magnuson J."/>
            <person name="Mondo S."/>
            <person name="Nolan M."/>
            <person name="Ohm R."/>
            <person name="Pangilinan J."/>
            <person name="Park H.-J."/>
            <person name="Ramirez L."/>
            <person name="Alfaro M."/>
            <person name="Sun H."/>
            <person name="Tritt A."/>
            <person name="Yoshinaga Y."/>
            <person name="Zwiers L.-H."/>
            <person name="Turgeon B."/>
            <person name="Goodwin S."/>
            <person name="Spatafora J."/>
            <person name="Crous P."/>
            <person name="Grigoriev I."/>
        </authorList>
    </citation>
    <scope>NUCLEOTIDE SEQUENCE</scope>
    <source>
        <strain evidence="17">CBS 122368</strain>
    </source>
</reference>
<keyword evidence="18" id="KW-1185">Reference proteome</keyword>
<comment type="subcellular location">
    <subcellularLocation>
        <location evidence="2">Cytoplasm</location>
    </subcellularLocation>
</comment>
<dbReference type="GO" id="GO:0031578">
    <property type="term" value="P:mitotic spindle orientation checkpoint signaling"/>
    <property type="evidence" value="ECO:0007669"/>
    <property type="project" value="UniProtKB-ARBA"/>
</dbReference>
<dbReference type="GO" id="GO:0000921">
    <property type="term" value="P:septin ring assembly"/>
    <property type="evidence" value="ECO:0007669"/>
    <property type="project" value="UniProtKB-ARBA"/>
</dbReference>
<feature type="region of interest" description="Disordered" evidence="14">
    <location>
        <begin position="410"/>
        <end position="465"/>
    </location>
</feature>
<proteinExistence type="inferred from homology"/>
<feature type="domain" description="FHA" evidence="15">
    <location>
        <begin position="82"/>
        <end position="145"/>
    </location>
</feature>
<dbReference type="EMBL" id="ML987193">
    <property type="protein sequence ID" value="KAF2251544.1"/>
    <property type="molecule type" value="Genomic_DNA"/>
</dbReference>
<dbReference type="InterPro" id="IPR008984">
    <property type="entry name" value="SMAD_FHA_dom_sf"/>
</dbReference>
<dbReference type="FunFam" id="3.30.40.10:FF:000426">
    <property type="entry name" value="DMA1p Ubiquitin-protein ligase (E3)"/>
    <property type="match status" value="1"/>
</dbReference>
<dbReference type="GO" id="GO:0008270">
    <property type="term" value="F:zinc ion binding"/>
    <property type="evidence" value="ECO:0007669"/>
    <property type="project" value="UniProtKB-KW"/>
</dbReference>
<evidence type="ECO:0000256" key="7">
    <source>
        <dbReference type="ARBA" id="ARBA00022771"/>
    </source>
</evidence>
<evidence type="ECO:0000256" key="3">
    <source>
        <dbReference type="ARBA" id="ARBA00012483"/>
    </source>
</evidence>
<feature type="compositionally biased region" description="Low complexity" evidence="14">
    <location>
        <begin position="431"/>
        <end position="440"/>
    </location>
</feature>
<keyword evidence="5" id="KW-0808">Transferase</keyword>
<dbReference type="SMART" id="SM00240">
    <property type="entry name" value="FHA"/>
    <property type="match status" value="1"/>
</dbReference>
<evidence type="ECO:0000259" key="15">
    <source>
        <dbReference type="PROSITE" id="PS50006"/>
    </source>
</evidence>
<accession>A0A6A6ILS3</accession>
<evidence type="ECO:0000259" key="16">
    <source>
        <dbReference type="PROSITE" id="PS50089"/>
    </source>
</evidence>
<dbReference type="FunFam" id="2.60.200.20:FF:000030">
    <property type="entry name" value="FHA domain-containing protein"/>
    <property type="match status" value="1"/>
</dbReference>
<dbReference type="Gene3D" id="2.60.200.20">
    <property type="match status" value="1"/>
</dbReference>
<name>A0A6A6ILS3_9PLEO</name>
<dbReference type="SUPFAM" id="SSF57850">
    <property type="entry name" value="RING/U-box"/>
    <property type="match status" value="1"/>
</dbReference>
<dbReference type="OrthoDB" id="687730at2759"/>
<dbReference type="GO" id="GO:0097271">
    <property type="term" value="P:protein localization to bud neck"/>
    <property type="evidence" value="ECO:0007669"/>
    <property type="project" value="UniProtKB-ARBA"/>
</dbReference>
<dbReference type="PROSITE" id="PS50089">
    <property type="entry name" value="ZF_RING_2"/>
    <property type="match status" value="1"/>
</dbReference>
<evidence type="ECO:0000256" key="13">
    <source>
        <dbReference type="PROSITE-ProRule" id="PRU00175"/>
    </source>
</evidence>
<evidence type="ECO:0000256" key="9">
    <source>
        <dbReference type="ARBA" id="ARBA00022833"/>
    </source>
</evidence>
<evidence type="ECO:0000313" key="18">
    <source>
        <dbReference type="Proteomes" id="UP000800094"/>
    </source>
</evidence>
<comment type="catalytic activity">
    <reaction evidence="1">
        <text>S-ubiquitinyl-[E2 ubiquitin-conjugating enzyme]-L-cysteine + [acceptor protein]-L-lysine = [E2 ubiquitin-conjugating enzyme]-L-cysteine + N(6)-ubiquitinyl-[acceptor protein]-L-lysine.</text>
        <dbReference type="EC" id="2.3.2.27"/>
    </reaction>
</comment>
<dbReference type="PANTHER" id="PTHR15067:SF7">
    <property type="entry name" value="E3 UBIQUITIN-PROTEIN LIGASE DMA1-RELATED"/>
    <property type="match status" value="1"/>
</dbReference>
<dbReference type="Proteomes" id="UP000800094">
    <property type="component" value="Unassembled WGS sequence"/>
</dbReference>
<dbReference type="GO" id="GO:0000132">
    <property type="term" value="P:establishment of mitotic spindle orientation"/>
    <property type="evidence" value="ECO:0007669"/>
    <property type="project" value="UniProtKB-ARBA"/>
</dbReference>
<keyword evidence="9" id="KW-0862">Zinc</keyword>
<dbReference type="InterPro" id="IPR013083">
    <property type="entry name" value="Znf_RING/FYVE/PHD"/>
</dbReference>
<feature type="region of interest" description="Disordered" evidence="14">
    <location>
        <begin position="295"/>
        <end position="323"/>
    </location>
</feature>
<evidence type="ECO:0000256" key="11">
    <source>
        <dbReference type="ARBA" id="ARBA00061209"/>
    </source>
</evidence>
<dbReference type="PANTHER" id="PTHR15067">
    <property type="entry name" value="E3 UBIQUITIN-PROTEIN LIGASE RNF8"/>
    <property type="match status" value="1"/>
</dbReference>
<evidence type="ECO:0000256" key="10">
    <source>
        <dbReference type="ARBA" id="ARBA00023306"/>
    </source>
</evidence>
<evidence type="ECO:0000256" key="14">
    <source>
        <dbReference type="SAM" id="MobiDB-lite"/>
    </source>
</evidence>
<dbReference type="RefSeq" id="XP_033686548.1">
    <property type="nucleotide sequence ID" value="XM_033823542.1"/>
</dbReference>
<dbReference type="GO" id="GO:0005829">
    <property type="term" value="C:cytosol"/>
    <property type="evidence" value="ECO:0007669"/>
    <property type="project" value="TreeGrafter"/>
</dbReference>
<dbReference type="GO" id="GO:0051865">
    <property type="term" value="P:protein autoubiquitination"/>
    <property type="evidence" value="ECO:0007669"/>
    <property type="project" value="UniProtKB-ARBA"/>
</dbReference>